<comment type="caution">
    <text evidence="1">The sequence shown here is derived from an EMBL/GenBank/DDBJ whole genome shotgun (WGS) entry which is preliminary data.</text>
</comment>
<accession>A0A270B5R4</accession>
<name>A0A270B5R4_9PROT</name>
<keyword evidence="2" id="KW-1185">Reference proteome</keyword>
<protein>
    <submittedName>
        <fullName evidence="1">Uncharacterized protein</fullName>
    </submittedName>
</protein>
<dbReference type="EMBL" id="NDFP01000046">
    <property type="protein sequence ID" value="PAL19546.1"/>
    <property type="molecule type" value="Genomic_DNA"/>
</dbReference>
<gene>
    <name evidence="1" type="ORF">B9K05_13825</name>
</gene>
<evidence type="ECO:0000313" key="2">
    <source>
        <dbReference type="Proteomes" id="UP000216033"/>
    </source>
</evidence>
<reference evidence="1 2" key="1">
    <citation type="submission" date="2017-04" db="EMBL/GenBank/DDBJ databases">
        <title>Kefir bacterial isolates.</title>
        <authorList>
            <person name="Kim Y."/>
            <person name="Blasche S."/>
            <person name="Patil K.R."/>
        </authorList>
    </citation>
    <scope>NUCLEOTIDE SEQUENCE [LARGE SCALE GENOMIC DNA]</scope>
    <source>
        <strain evidence="1 2">KR-2</strain>
    </source>
</reference>
<dbReference type="Proteomes" id="UP000216033">
    <property type="component" value="Unassembled WGS sequence"/>
</dbReference>
<dbReference type="AlphaFoldDB" id="A0A270B5R4"/>
<organism evidence="1 2">
    <name type="scientific">Acetobacter syzygii</name>
    <dbReference type="NCBI Taxonomy" id="146476"/>
    <lineage>
        <taxon>Bacteria</taxon>
        <taxon>Pseudomonadati</taxon>
        <taxon>Pseudomonadota</taxon>
        <taxon>Alphaproteobacteria</taxon>
        <taxon>Acetobacterales</taxon>
        <taxon>Acetobacteraceae</taxon>
        <taxon>Acetobacter</taxon>
    </lineage>
</organism>
<proteinExistence type="predicted"/>
<evidence type="ECO:0000313" key="1">
    <source>
        <dbReference type="EMBL" id="PAL19546.1"/>
    </source>
</evidence>
<sequence>MAGLPASEGTALLGQGVPVIYRTGGYIGHSVMDKGGSLARTPEITEQFELKLIEQTPSGYDLSVNYRLTNPTRNAQGKAEQGYLLGQYLEQSVFVPTCNAPAHCETQIQLGSTGSRLTLSFASVDKKETDAPESAPH</sequence>